<name>A0A0E4FY48_9BRAD</name>
<evidence type="ECO:0000256" key="1">
    <source>
        <dbReference type="SAM" id="MobiDB-lite"/>
    </source>
</evidence>
<dbReference type="SMART" id="SM00470">
    <property type="entry name" value="ParB"/>
    <property type="match status" value="1"/>
</dbReference>
<dbReference type="Pfam" id="PF02195">
    <property type="entry name" value="ParB_N"/>
    <property type="match status" value="1"/>
</dbReference>
<evidence type="ECO:0000259" key="2">
    <source>
        <dbReference type="SMART" id="SM00470"/>
    </source>
</evidence>
<accession>A0A0E4FY48</accession>
<protein>
    <recommendedName>
        <fullName evidence="2">ParB-like N-terminal domain-containing protein</fullName>
    </recommendedName>
</protein>
<dbReference type="AlphaFoldDB" id="A0A0E4FY48"/>
<proteinExistence type="predicted"/>
<gene>
    <name evidence="3" type="ORF">NK6_8463</name>
</gene>
<dbReference type="InterPro" id="IPR036086">
    <property type="entry name" value="ParB/Sulfiredoxin_sf"/>
</dbReference>
<dbReference type="EMBL" id="AP014685">
    <property type="protein sequence ID" value="BAR61612.1"/>
    <property type="molecule type" value="Genomic_DNA"/>
</dbReference>
<dbReference type="InterPro" id="IPR003115">
    <property type="entry name" value="ParB_N"/>
</dbReference>
<reference evidence="3 4" key="1">
    <citation type="submission" date="2014-11" db="EMBL/GenBank/DDBJ databases">
        <title>Symbiosis island explosion on the genome of extra-slow-growing strains of soybean bradyrhizobia with massive insertion sequences.</title>
        <authorList>
            <person name="Iida T."/>
            <person name="Minamisawa K."/>
        </authorList>
    </citation>
    <scope>NUCLEOTIDE SEQUENCE [LARGE SCALE GENOMIC DNA]</scope>
    <source>
        <strain evidence="3 4">NK6</strain>
    </source>
</reference>
<dbReference type="SUPFAM" id="SSF110849">
    <property type="entry name" value="ParB/Sulfiredoxin"/>
    <property type="match status" value="1"/>
</dbReference>
<dbReference type="CDD" id="cd16409">
    <property type="entry name" value="ParB_N_like"/>
    <property type="match status" value="1"/>
</dbReference>
<sequence>MPKPESFPIEKIFVPTKQKKAIKPEIVGEIAESILDIGQQAPISVRLDGDRLVLVEGLHRLEACKALGETTIIGVLVPAELAQHKPLLSEGPEVEAERIKMARLKKLRLEKEAAETSTAALKSVNETEAPRASPAKGVRGNPKASLGRTPKSTPKTLSDWITQQKGNGGRY</sequence>
<dbReference type="Gene3D" id="3.90.1530.30">
    <property type="match status" value="1"/>
</dbReference>
<feature type="region of interest" description="Disordered" evidence="1">
    <location>
        <begin position="117"/>
        <end position="171"/>
    </location>
</feature>
<organism evidence="3 4">
    <name type="scientific">Bradyrhizobium diazoefficiens</name>
    <dbReference type="NCBI Taxonomy" id="1355477"/>
    <lineage>
        <taxon>Bacteria</taxon>
        <taxon>Pseudomonadati</taxon>
        <taxon>Pseudomonadota</taxon>
        <taxon>Alphaproteobacteria</taxon>
        <taxon>Hyphomicrobiales</taxon>
        <taxon>Nitrobacteraceae</taxon>
        <taxon>Bradyrhizobium</taxon>
    </lineage>
</organism>
<dbReference type="Proteomes" id="UP000063308">
    <property type="component" value="Chromosome"/>
</dbReference>
<feature type="domain" description="ParB-like N-terminal" evidence="2">
    <location>
        <begin position="5"/>
        <end position="90"/>
    </location>
</feature>
<dbReference type="RefSeq" id="WP_060911816.1">
    <property type="nucleotide sequence ID" value="NZ_JAFCKD010000063.1"/>
</dbReference>
<evidence type="ECO:0000313" key="4">
    <source>
        <dbReference type="Proteomes" id="UP000063308"/>
    </source>
</evidence>
<feature type="compositionally biased region" description="Polar residues" evidence="1">
    <location>
        <begin position="150"/>
        <end position="165"/>
    </location>
</feature>
<feature type="compositionally biased region" description="Polar residues" evidence="1">
    <location>
        <begin position="117"/>
        <end position="126"/>
    </location>
</feature>
<evidence type="ECO:0000313" key="3">
    <source>
        <dbReference type="EMBL" id="BAR61612.1"/>
    </source>
</evidence>